<dbReference type="Gene3D" id="3.20.20.80">
    <property type="entry name" value="Glycosidases"/>
    <property type="match status" value="1"/>
</dbReference>
<feature type="domain" description="CBM3" evidence="10">
    <location>
        <begin position="479"/>
        <end position="539"/>
    </location>
</feature>
<dbReference type="InterPro" id="IPR001547">
    <property type="entry name" value="Glyco_hydro_5"/>
</dbReference>
<evidence type="ECO:0000256" key="2">
    <source>
        <dbReference type="ARBA" id="ARBA00001678"/>
    </source>
</evidence>
<dbReference type="Pfam" id="PF00942">
    <property type="entry name" value="CBM_3"/>
    <property type="match status" value="1"/>
</dbReference>
<proteinExistence type="predicted"/>
<keyword evidence="6" id="KW-0378">Hydrolase</keyword>
<evidence type="ECO:0000259" key="10">
    <source>
        <dbReference type="Pfam" id="PF00942"/>
    </source>
</evidence>
<evidence type="ECO:0000313" key="13">
    <source>
        <dbReference type="Proteomes" id="UP000199800"/>
    </source>
</evidence>
<dbReference type="InterPro" id="IPR017853">
    <property type="entry name" value="GH"/>
</dbReference>
<reference evidence="12 13" key="1">
    <citation type="submission" date="2016-10" db="EMBL/GenBank/DDBJ databases">
        <authorList>
            <person name="de Groot N.N."/>
        </authorList>
    </citation>
    <scope>NUCLEOTIDE SEQUENCE [LARGE SCALE GENOMIC DNA]</scope>
    <source>
        <strain evidence="12 13">DSM 1801</strain>
    </source>
</reference>
<feature type="signal peptide" evidence="9">
    <location>
        <begin position="1"/>
        <end position="18"/>
    </location>
</feature>
<evidence type="ECO:0000259" key="11">
    <source>
        <dbReference type="Pfam" id="PF26410"/>
    </source>
</evidence>
<protein>
    <submittedName>
        <fullName evidence="12">Cellulose binding domain-containing protein</fullName>
    </submittedName>
</protein>
<evidence type="ECO:0000256" key="3">
    <source>
        <dbReference type="ARBA" id="ARBA00004613"/>
    </source>
</evidence>
<organism evidence="12 13">
    <name type="scientific">[Clostridium] polysaccharolyticum</name>
    <dbReference type="NCBI Taxonomy" id="29364"/>
    <lineage>
        <taxon>Bacteria</taxon>
        <taxon>Bacillati</taxon>
        <taxon>Bacillota</taxon>
        <taxon>Clostridia</taxon>
        <taxon>Lachnospirales</taxon>
        <taxon>Lachnospiraceae</taxon>
    </lineage>
</organism>
<dbReference type="PANTHER" id="PTHR31451">
    <property type="match status" value="1"/>
</dbReference>
<dbReference type="Proteomes" id="UP000199800">
    <property type="component" value="Unassembled WGS sequence"/>
</dbReference>
<name>A0A1I0EZE4_9FIRM</name>
<dbReference type="GO" id="GO:0030248">
    <property type="term" value="F:cellulose binding"/>
    <property type="evidence" value="ECO:0007669"/>
    <property type="project" value="InterPro"/>
</dbReference>
<feature type="compositionally biased region" description="Polar residues" evidence="8">
    <location>
        <begin position="413"/>
        <end position="430"/>
    </location>
</feature>
<evidence type="ECO:0000256" key="8">
    <source>
        <dbReference type="SAM" id="MobiDB-lite"/>
    </source>
</evidence>
<dbReference type="InterPro" id="IPR036966">
    <property type="entry name" value="CBM3_sf"/>
</dbReference>
<dbReference type="InterPro" id="IPR045053">
    <property type="entry name" value="MAN-like"/>
</dbReference>
<dbReference type="SUPFAM" id="SSF49384">
    <property type="entry name" value="Carbohydrate-binding domain"/>
    <property type="match status" value="1"/>
</dbReference>
<evidence type="ECO:0000256" key="5">
    <source>
        <dbReference type="ARBA" id="ARBA00022729"/>
    </source>
</evidence>
<evidence type="ECO:0000313" key="12">
    <source>
        <dbReference type="EMBL" id="SET50311.1"/>
    </source>
</evidence>
<evidence type="ECO:0000256" key="1">
    <source>
        <dbReference type="ARBA" id="ARBA00000966"/>
    </source>
</evidence>
<dbReference type="EMBL" id="FOHN01000026">
    <property type="protein sequence ID" value="SET50311.1"/>
    <property type="molecule type" value="Genomic_DNA"/>
</dbReference>
<feature type="chain" id="PRO_5038814406" evidence="9">
    <location>
        <begin position="19"/>
        <end position="594"/>
    </location>
</feature>
<dbReference type="RefSeq" id="WP_092478666.1">
    <property type="nucleotide sequence ID" value="NZ_FOHN01000026.1"/>
</dbReference>
<evidence type="ECO:0000256" key="4">
    <source>
        <dbReference type="ARBA" id="ARBA00022525"/>
    </source>
</evidence>
<comment type="subcellular location">
    <subcellularLocation>
        <location evidence="3">Secreted</location>
    </subcellularLocation>
</comment>
<keyword evidence="4" id="KW-0964">Secreted</keyword>
<dbReference type="GO" id="GO:0016985">
    <property type="term" value="F:mannan endo-1,4-beta-mannosidase activity"/>
    <property type="evidence" value="ECO:0007669"/>
    <property type="project" value="TreeGrafter"/>
</dbReference>
<keyword evidence="13" id="KW-1185">Reference proteome</keyword>
<feature type="domain" description="Glycoside hydrolase family 5" evidence="11">
    <location>
        <begin position="39"/>
        <end position="336"/>
    </location>
</feature>
<comment type="catalytic activity">
    <reaction evidence="2">
        <text>Random hydrolysis of (1-&gt;4)-beta-D-mannosidic linkages in mannans, galactomannans and glucomannans.</text>
        <dbReference type="EC" id="3.2.1.78"/>
    </reaction>
</comment>
<evidence type="ECO:0000256" key="9">
    <source>
        <dbReference type="SAM" id="SignalP"/>
    </source>
</evidence>
<dbReference type="AlphaFoldDB" id="A0A1I0EZE4"/>
<evidence type="ECO:0000256" key="7">
    <source>
        <dbReference type="ARBA" id="ARBA00023295"/>
    </source>
</evidence>
<dbReference type="GO" id="GO:0005576">
    <property type="term" value="C:extracellular region"/>
    <property type="evidence" value="ECO:0007669"/>
    <property type="project" value="UniProtKB-SubCell"/>
</dbReference>
<dbReference type="SUPFAM" id="SSF51445">
    <property type="entry name" value="(Trans)glycosidases"/>
    <property type="match status" value="1"/>
</dbReference>
<dbReference type="GO" id="GO:0008810">
    <property type="term" value="F:cellulase activity"/>
    <property type="evidence" value="ECO:0007669"/>
    <property type="project" value="UniProtKB-EC"/>
</dbReference>
<evidence type="ECO:0000256" key="6">
    <source>
        <dbReference type="ARBA" id="ARBA00022801"/>
    </source>
</evidence>
<keyword evidence="5 9" id="KW-0732">Signal</keyword>
<dbReference type="PANTHER" id="PTHR31451:SF39">
    <property type="entry name" value="MANNAN ENDO-1,4-BETA-MANNOSIDASE 1"/>
    <property type="match status" value="1"/>
</dbReference>
<feature type="region of interest" description="Disordered" evidence="8">
    <location>
        <begin position="400"/>
        <end position="453"/>
    </location>
</feature>
<dbReference type="STRING" id="29364.SAMN04487772_12620"/>
<comment type="catalytic activity">
    <reaction evidence="1">
        <text>Endohydrolysis of (1-&gt;4)-beta-D-glucosidic linkages in cellulose, lichenin and cereal beta-D-glucans.</text>
        <dbReference type="EC" id="3.2.1.4"/>
    </reaction>
</comment>
<dbReference type="GO" id="GO:0030245">
    <property type="term" value="P:cellulose catabolic process"/>
    <property type="evidence" value="ECO:0007669"/>
    <property type="project" value="UniProtKB-KW"/>
</dbReference>
<accession>A0A1I0EZE4</accession>
<dbReference type="Pfam" id="PF26410">
    <property type="entry name" value="GH5_mannosidase"/>
    <property type="match status" value="1"/>
</dbReference>
<gene>
    <name evidence="12" type="ORF">SAMN04487772_12620</name>
</gene>
<dbReference type="Gene3D" id="2.60.40.710">
    <property type="entry name" value="Endoglucanase-like"/>
    <property type="match status" value="1"/>
</dbReference>
<sequence length="594" mass="66570">MKKSIRQCLALCLAAALAIPGSVSIGSKTVKAASSDEGFVYTQGTKFMLDGHPFYFAGCNSYDLFTLGDGWNDSTEELICDKFMNQEKIEERFALMAKNGVTVCRTWGFSSETWHGFETAPGKYNEAQFMLFDYIMSCAEKYDIKMIITLENFWDAYGGIDEKLNWAGKDSGNYKARCEWFTNEDCQKWYQNYIDHFVNRVNYFTGETYKDDPDIFAWDLMNEPRYEDYSTEEDASGKTLRKWVDASASYLKSLDPNHMVCAGIEGHEAKYGFGGNEGNPFVYLQQSPYIDFCSAHPYPSEGWAGLTPEGNAKLVRAWIKDAHEEVGKPIVIGEFNAHNNLPYEKYEAYWRSVYDTIEEEDAAGALFWEFNTFRLSPFTVMDGDKILDYFMTMSKKMQEKNGSMVTERPSKQPAVSPSAEPSKQPATSPSAEPAVIPPSPSVEPVKTPVPSASAKPVELSGAVPVVSVTTSLGGGVSQSYKITSSSSKEEIDISKVTVRFYYKKTSSKPQTFSCDNAGISLNKAPYYINYASDVKGTFYDGYLELAFTDAVFFAQGNLSMGVRFYQNDWSSYDNFKAEKVEVLYDGAVVSTEEC</sequence>
<dbReference type="OrthoDB" id="9801493at2"/>
<dbReference type="InterPro" id="IPR001956">
    <property type="entry name" value="CBM3"/>
</dbReference>
<keyword evidence="7" id="KW-0326">Glycosidase</keyword>
<dbReference type="InterPro" id="IPR008965">
    <property type="entry name" value="CBM2/CBM3_carb-bd_dom_sf"/>
</dbReference>